<dbReference type="STRING" id="1314800.A0A1B7MDK9"/>
<dbReference type="SUPFAM" id="SSF46689">
    <property type="entry name" value="Homeodomain-like"/>
    <property type="match status" value="1"/>
</dbReference>
<dbReference type="InterPro" id="IPR009057">
    <property type="entry name" value="Homeodomain-like_sf"/>
</dbReference>
<dbReference type="AlphaFoldDB" id="A0A1B7MDK9"/>
<accession>A0A1B7MDK9</accession>
<sequence length="202" mass="24300">MPFRKISRDVKLVAIQLPQHDLLPLPDILQRCGFSERTWFRILKQWWETGNVNRQPSRVLRGHLRTLDHEDIDCLLHLVRQNHCFLDKFMHMLKTNRFISVHFTTIFRKLERIGLSYIKLKWITKECNKTLHAEFIARMGQYDPSELGFIDETSKDCCCDIRQFHGRRPLLHNLIHLIPSEYHPRHWYRGHCHDRAGFCVSY</sequence>
<dbReference type="InParanoid" id="A0A1B7MDK9"/>
<dbReference type="Proteomes" id="UP000092154">
    <property type="component" value="Unassembled WGS sequence"/>
</dbReference>
<evidence type="ECO:0000313" key="2">
    <source>
        <dbReference type="Proteomes" id="UP000092154"/>
    </source>
</evidence>
<proteinExistence type="predicted"/>
<evidence type="ECO:0000313" key="1">
    <source>
        <dbReference type="EMBL" id="OAX30687.1"/>
    </source>
</evidence>
<keyword evidence="2" id="KW-1185">Reference proteome</keyword>
<dbReference type="OrthoDB" id="2994945at2759"/>
<gene>
    <name evidence="1" type="ORF">K503DRAFT_819222</name>
</gene>
<reference evidence="1 2" key="1">
    <citation type="submission" date="2016-06" db="EMBL/GenBank/DDBJ databases">
        <title>Comparative genomics of the ectomycorrhizal sister species Rhizopogon vinicolor and Rhizopogon vesiculosus (Basidiomycota: Boletales) reveals a divergence of the mating type B locus.</title>
        <authorList>
            <consortium name="DOE Joint Genome Institute"/>
            <person name="Mujic A.B."/>
            <person name="Kuo A."/>
            <person name="Tritt A."/>
            <person name="Lipzen A."/>
            <person name="Chen C."/>
            <person name="Johnson J."/>
            <person name="Sharma A."/>
            <person name="Barry K."/>
            <person name="Grigoriev I.V."/>
            <person name="Spatafora J.W."/>
        </authorList>
    </citation>
    <scope>NUCLEOTIDE SEQUENCE [LARGE SCALE GENOMIC DNA]</scope>
    <source>
        <strain evidence="1 2">AM-OR11-026</strain>
    </source>
</reference>
<dbReference type="EMBL" id="KV450073">
    <property type="protein sequence ID" value="OAX30687.1"/>
    <property type="molecule type" value="Genomic_DNA"/>
</dbReference>
<organism evidence="1 2">
    <name type="scientific">Rhizopogon vinicolor AM-OR11-026</name>
    <dbReference type="NCBI Taxonomy" id="1314800"/>
    <lineage>
        <taxon>Eukaryota</taxon>
        <taxon>Fungi</taxon>
        <taxon>Dikarya</taxon>
        <taxon>Basidiomycota</taxon>
        <taxon>Agaricomycotina</taxon>
        <taxon>Agaricomycetes</taxon>
        <taxon>Agaricomycetidae</taxon>
        <taxon>Boletales</taxon>
        <taxon>Suillineae</taxon>
        <taxon>Rhizopogonaceae</taxon>
        <taxon>Rhizopogon</taxon>
    </lineage>
</organism>
<evidence type="ECO:0008006" key="3">
    <source>
        <dbReference type="Google" id="ProtNLM"/>
    </source>
</evidence>
<name>A0A1B7MDK9_9AGAM</name>
<protein>
    <recommendedName>
        <fullName evidence="3">Winged helix-turn helix domain-containing protein</fullName>
    </recommendedName>
</protein>